<name>A0A502GGQ0_9GAMM</name>
<dbReference type="Proteomes" id="UP000317663">
    <property type="component" value="Unassembled WGS sequence"/>
</dbReference>
<gene>
    <name evidence="1" type="ORF">EAH77_15160</name>
</gene>
<dbReference type="AlphaFoldDB" id="A0A502GGQ0"/>
<keyword evidence="2" id="KW-1185">Reference proteome</keyword>
<organism evidence="1 2">
    <name type="scientific">Ewingella americana</name>
    <dbReference type="NCBI Taxonomy" id="41202"/>
    <lineage>
        <taxon>Bacteria</taxon>
        <taxon>Pseudomonadati</taxon>
        <taxon>Pseudomonadota</taxon>
        <taxon>Gammaproteobacteria</taxon>
        <taxon>Enterobacterales</taxon>
        <taxon>Yersiniaceae</taxon>
        <taxon>Ewingella</taxon>
    </lineage>
</organism>
<dbReference type="RefSeq" id="WP_140473633.1">
    <property type="nucleotide sequence ID" value="NZ_RCZD01000008.1"/>
</dbReference>
<proteinExistence type="predicted"/>
<sequence>MERVLRLTPESIPKKSIIHFADGDSAIVQGSRVELDTTFIIAKHYEKKHEVEINIDQLLPFGNAFYAFDSEDLSKIPYGFIVSFLTSLLTDPSDMDVQLANRIRAFLNASLIPAAMGKLSDLKGKVQVGDILYYVEDGMAYPTIVRSIKNNVAKTLYMYDSLKISDCDEYSLDINDGEIRHIRTREYPSIRHVIAEVSHLCTSNISGKIRPFIDEDIAAQMIDSLIKG</sequence>
<reference evidence="1 2" key="1">
    <citation type="journal article" date="2019" name="Environ. Microbiol.">
        <title>Species interactions and distinct microbial communities in high Arctic permafrost affected cryosols are associated with the CH4 and CO2 gas fluxes.</title>
        <authorList>
            <person name="Altshuler I."/>
            <person name="Hamel J."/>
            <person name="Turney S."/>
            <person name="Magnuson E."/>
            <person name="Levesque R."/>
            <person name="Greer C."/>
            <person name="Whyte L.G."/>
        </authorList>
    </citation>
    <scope>NUCLEOTIDE SEQUENCE [LARGE SCALE GENOMIC DNA]</scope>
    <source>
        <strain evidence="1 2">E4</strain>
    </source>
</reference>
<comment type="caution">
    <text evidence="1">The sequence shown here is derived from an EMBL/GenBank/DDBJ whole genome shotgun (WGS) entry which is preliminary data.</text>
</comment>
<dbReference type="EMBL" id="RCZD01000008">
    <property type="protein sequence ID" value="TPG59903.1"/>
    <property type="molecule type" value="Genomic_DNA"/>
</dbReference>
<accession>A0A502GGQ0</accession>
<protein>
    <submittedName>
        <fullName evidence="1">Uncharacterized protein</fullName>
    </submittedName>
</protein>
<evidence type="ECO:0000313" key="1">
    <source>
        <dbReference type="EMBL" id="TPG59903.1"/>
    </source>
</evidence>
<evidence type="ECO:0000313" key="2">
    <source>
        <dbReference type="Proteomes" id="UP000317663"/>
    </source>
</evidence>